<keyword evidence="2" id="KW-0378">Hydrolase</keyword>
<accession>A0A3M7M6F8</accession>
<keyword evidence="3" id="KW-1185">Reference proteome</keyword>
<evidence type="ECO:0000259" key="1">
    <source>
        <dbReference type="Pfam" id="PF20150"/>
    </source>
</evidence>
<reference evidence="2 3" key="1">
    <citation type="journal article" date="2014" name="PLoS ONE">
        <title>De novo Genome Assembly of the Fungal Plant Pathogen Pyrenophora semeniperda.</title>
        <authorList>
            <person name="Soliai M.M."/>
            <person name="Meyer S.E."/>
            <person name="Udall J.A."/>
            <person name="Elzinga D.E."/>
            <person name="Hermansen R.A."/>
            <person name="Bodily P.M."/>
            <person name="Hart A.A."/>
            <person name="Coleman C.E."/>
        </authorList>
    </citation>
    <scope>NUCLEOTIDE SEQUENCE [LARGE SCALE GENOMIC DNA]</scope>
    <source>
        <strain evidence="2 3">CCB06</strain>
        <tissue evidence="2">Mycelium</tissue>
    </source>
</reference>
<proteinExistence type="predicted"/>
<dbReference type="InterPro" id="IPR045518">
    <property type="entry name" value="2EXR"/>
</dbReference>
<name>A0A3M7M6F8_9PLEO</name>
<dbReference type="Proteomes" id="UP000265663">
    <property type="component" value="Unassembled WGS sequence"/>
</dbReference>
<evidence type="ECO:0000313" key="2">
    <source>
        <dbReference type="EMBL" id="RMZ69994.1"/>
    </source>
</evidence>
<sequence>MSTFHLFPRLPLELRNQIWRCTAEPRTVEVRIKRQGSTNHRFFISPTPIPGPLQCCREARDELQRLYQRISLEGNTQQGFEQRYVWLNFNIDMVDIGPSYFDNFESIIPAIKRIKFERENSNEYFYHTEKEKLRDFTNVEEIHVVCADGFWQWSEALYDLPWPCAFDKLVFFDPWNGQVAKGMELERICRQMLKDARLAATGVAFSSDDESDG</sequence>
<dbReference type="PANTHER" id="PTHR35910">
    <property type="entry name" value="2EXR DOMAIN-CONTAINING PROTEIN"/>
    <property type="match status" value="1"/>
</dbReference>
<organism evidence="2 3">
    <name type="scientific">Pyrenophora seminiperda CCB06</name>
    <dbReference type="NCBI Taxonomy" id="1302712"/>
    <lineage>
        <taxon>Eukaryota</taxon>
        <taxon>Fungi</taxon>
        <taxon>Dikarya</taxon>
        <taxon>Ascomycota</taxon>
        <taxon>Pezizomycotina</taxon>
        <taxon>Dothideomycetes</taxon>
        <taxon>Pleosporomycetidae</taxon>
        <taxon>Pleosporales</taxon>
        <taxon>Pleosporineae</taxon>
        <taxon>Pleosporaceae</taxon>
        <taxon>Pyrenophora</taxon>
    </lineage>
</organism>
<dbReference type="EMBL" id="KE747824">
    <property type="protein sequence ID" value="RMZ69994.1"/>
    <property type="molecule type" value="Genomic_DNA"/>
</dbReference>
<dbReference type="GO" id="GO:0016787">
    <property type="term" value="F:hydrolase activity"/>
    <property type="evidence" value="ECO:0007669"/>
    <property type="project" value="UniProtKB-KW"/>
</dbReference>
<evidence type="ECO:0000313" key="3">
    <source>
        <dbReference type="Proteomes" id="UP000265663"/>
    </source>
</evidence>
<dbReference type="OrthoDB" id="3473305at2759"/>
<protein>
    <submittedName>
        <fullName evidence="2">Glycosyl hydrolase family 18</fullName>
    </submittedName>
</protein>
<dbReference type="PANTHER" id="PTHR35910:SF1">
    <property type="entry name" value="2EXR DOMAIN-CONTAINING PROTEIN"/>
    <property type="match status" value="1"/>
</dbReference>
<dbReference type="AlphaFoldDB" id="A0A3M7M6F8"/>
<dbReference type="Pfam" id="PF20150">
    <property type="entry name" value="2EXR"/>
    <property type="match status" value="1"/>
</dbReference>
<feature type="domain" description="2EXR" evidence="1">
    <location>
        <begin position="4"/>
        <end position="94"/>
    </location>
</feature>
<gene>
    <name evidence="2" type="ORF">GMOD_00000022</name>
</gene>